<keyword evidence="2" id="KW-0472">Membrane</keyword>
<accession>A0A8H6I6R8</accession>
<reference evidence="3 4" key="1">
    <citation type="submission" date="2020-07" db="EMBL/GenBank/DDBJ databases">
        <title>Comparative genomics of pyrophilous fungi reveals a link between fire events and developmental genes.</title>
        <authorList>
            <consortium name="DOE Joint Genome Institute"/>
            <person name="Steindorff A.S."/>
            <person name="Carver A."/>
            <person name="Calhoun S."/>
            <person name="Stillman K."/>
            <person name="Liu H."/>
            <person name="Lipzen A."/>
            <person name="Pangilinan J."/>
            <person name="Labutti K."/>
            <person name="Bruns T.D."/>
            <person name="Grigoriev I.V."/>
        </authorList>
    </citation>
    <scope>NUCLEOTIDE SEQUENCE [LARGE SCALE GENOMIC DNA]</scope>
    <source>
        <strain evidence="3 4">CBS 144469</strain>
    </source>
</reference>
<proteinExistence type="predicted"/>
<evidence type="ECO:0000313" key="3">
    <source>
        <dbReference type="EMBL" id="KAF6758892.1"/>
    </source>
</evidence>
<feature type="transmembrane region" description="Helical" evidence="2">
    <location>
        <begin position="30"/>
        <end position="51"/>
    </location>
</feature>
<keyword evidence="2" id="KW-0812">Transmembrane</keyword>
<dbReference type="AlphaFoldDB" id="A0A8H6I6R8"/>
<evidence type="ECO:0000313" key="4">
    <source>
        <dbReference type="Proteomes" id="UP000521943"/>
    </source>
</evidence>
<organism evidence="3 4">
    <name type="scientific">Ephemerocybe angulata</name>
    <dbReference type="NCBI Taxonomy" id="980116"/>
    <lineage>
        <taxon>Eukaryota</taxon>
        <taxon>Fungi</taxon>
        <taxon>Dikarya</taxon>
        <taxon>Basidiomycota</taxon>
        <taxon>Agaricomycotina</taxon>
        <taxon>Agaricomycetes</taxon>
        <taxon>Agaricomycetidae</taxon>
        <taxon>Agaricales</taxon>
        <taxon>Agaricineae</taxon>
        <taxon>Psathyrellaceae</taxon>
        <taxon>Ephemerocybe</taxon>
    </lineage>
</organism>
<evidence type="ECO:0000256" key="1">
    <source>
        <dbReference type="SAM" id="MobiDB-lite"/>
    </source>
</evidence>
<dbReference type="Proteomes" id="UP000521943">
    <property type="component" value="Unassembled WGS sequence"/>
</dbReference>
<dbReference type="EMBL" id="JACGCI010000017">
    <property type="protein sequence ID" value="KAF6758892.1"/>
    <property type="molecule type" value="Genomic_DNA"/>
</dbReference>
<protein>
    <submittedName>
        <fullName evidence="3">Uncharacterized protein</fullName>
    </submittedName>
</protein>
<feature type="transmembrane region" description="Helical" evidence="2">
    <location>
        <begin position="63"/>
        <end position="83"/>
    </location>
</feature>
<sequence length="326" mass="35509">MRELGGSEVIMECSWPFACHAARVGASLEVVSWLIFAFAAPAVVGAGMVIAGLRGSREHRPSYTDFIVLVVLFNASVGTGMIGKQHPFAALGRGEESSDASDVVSGPSPMLWVVGVRGVSGTLCTYPFPSRATLPPPPQRQCTRLRNGLGSLNGQSKRHANLRKRNYANSMRDVTVDDHPWESLEVAFNDNADDPASKAGLTLRRTPIPPSSIALLPVVSSDLHDFKPNTNDVKKPRTTKHPVSPSHAQPQNKTHQLTVNTESAAPPNLQHRTRKRARPNTTKTTAYRRQRLDDDDGGEEIDGHWNLGINATTALSSFSRLIWDRG</sequence>
<feature type="compositionally biased region" description="Polar residues" evidence="1">
    <location>
        <begin position="246"/>
        <end position="263"/>
    </location>
</feature>
<dbReference type="OrthoDB" id="10623216at2759"/>
<comment type="caution">
    <text evidence="3">The sequence shown here is derived from an EMBL/GenBank/DDBJ whole genome shotgun (WGS) entry which is preliminary data.</text>
</comment>
<feature type="compositionally biased region" description="Basic and acidic residues" evidence="1">
    <location>
        <begin position="224"/>
        <end position="235"/>
    </location>
</feature>
<keyword evidence="4" id="KW-1185">Reference proteome</keyword>
<feature type="region of interest" description="Disordered" evidence="1">
    <location>
        <begin position="224"/>
        <end position="296"/>
    </location>
</feature>
<gene>
    <name evidence="3" type="ORF">DFP72DRAFT_844687</name>
</gene>
<evidence type="ECO:0000256" key="2">
    <source>
        <dbReference type="SAM" id="Phobius"/>
    </source>
</evidence>
<keyword evidence="2" id="KW-1133">Transmembrane helix</keyword>
<name>A0A8H6I6R8_9AGAR</name>